<feature type="transmembrane region" description="Helical" evidence="1">
    <location>
        <begin position="132"/>
        <end position="153"/>
    </location>
</feature>
<feature type="transmembrane region" description="Helical" evidence="1">
    <location>
        <begin position="165"/>
        <end position="185"/>
    </location>
</feature>
<dbReference type="GO" id="GO:0016020">
    <property type="term" value="C:membrane"/>
    <property type="evidence" value="ECO:0007669"/>
    <property type="project" value="InterPro"/>
</dbReference>
<dbReference type="Pfam" id="PF05975">
    <property type="entry name" value="EcsB"/>
    <property type="match status" value="1"/>
</dbReference>
<dbReference type="Proteomes" id="UP000273145">
    <property type="component" value="Chromosome"/>
</dbReference>
<feature type="transmembrane region" description="Helical" evidence="1">
    <location>
        <begin position="191"/>
        <end position="208"/>
    </location>
</feature>
<keyword evidence="1" id="KW-1133">Transmembrane helix</keyword>
<dbReference type="EMBL" id="CP034248">
    <property type="protein sequence ID" value="AZK48383.1"/>
    <property type="molecule type" value="Genomic_DNA"/>
</dbReference>
<feature type="transmembrane region" description="Helical" evidence="1">
    <location>
        <begin position="21"/>
        <end position="45"/>
    </location>
</feature>
<feature type="transmembrane region" description="Helical" evidence="1">
    <location>
        <begin position="347"/>
        <end position="372"/>
    </location>
</feature>
<feature type="transmembrane region" description="Helical" evidence="1">
    <location>
        <begin position="378"/>
        <end position="395"/>
    </location>
</feature>
<keyword evidence="1" id="KW-0812">Transmembrane</keyword>
<keyword evidence="1" id="KW-0472">Membrane</keyword>
<feature type="transmembrane region" description="Helical" evidence="1">
    <location>
        <begin position="281"/>
        <end position="300"/>
    </location>
</feature>
<sequence length="410" mass="47318">MDLRALRSQRKSSFWGQIIPYLPYVFQSGVAVVLLILIIVFSAWYTSFLQALPPGLPIRWIMFLLLGPLTVYSGFRTYVQPADVIFLLPQESRMKEYLFPVYFSGVVYKLLGLYLVTLTVWPMYVRSGEPVIPFWGMLIVLLLLKVLSTYGAWQELRITTSRAKAGYRLLRWCFILLMLAAWIWQPAWWKSLLFMLLLSVNYVLALRFPMKHALAWENLISYEKSGAARAMMILGWFVEIPAEGQKVIRRRWLSMIGNRIPWKQSTSYRYLLIKTFVRSELLGIIARLALLGMLLIYWTGNSWLGVAIYVFFIFIIATQLTALRYVHRDSPAASYYPIMQGIRLKEVLRLISRLLFVLAAILWLPLLAASLISPDANPMLGIGGLAAGMLLVLILRSNWTRKWSNLEEDE</sequence>
<feature type="transmembrane region" description="Helical" evidence="1">
    <location>
        <begin position="306"/>
        <end position="326"/>
    </location>
</feature>
<keyword evidence="3" id="KW-1185">Reference proteome</keyword>
<evidence type="ECO:0000313" key="3">
    <source>
        <dbReference type="Proteomes" id="UP000273145"/>
    </source>
</evidence>
<evidence type="ECO:0000313" key="2">
    <source>
        <dbReference type="EMBL" id="AZK48383.1"/>
    </source>
</evidence>
<feature type="transmembrane region" description="Helical" evidence="1">
    <location>
        <begin position="57"/>
        <end position="79"/>
    </location>
</feature>
<dbReference type="RefSeq" id="WP_125084540.1">
    <property type="nucleotide sequence ID" value="NZ_CP034248.1"/>
</dbReference>
<dbReference type="OrthoDB" id="2447941at2"/>
<reference evidence="2 3" key="1">
    <citation type="submission" date="2018-11" db="EMBL/GenBank/DDBJ databases">
        <title>Genome sequencing of Paenibacillus lentus DSM25539(T).</title>
        <authorList>
            <person name="Kook J.-K."/>
            <person name="Park S.-N."/>
            <person name="Lim Y.K."/>
        </authorList>
    </citation>
    <scope>NUCLEOTIDE SEQUENCE [LARGE SCALE GENOMIC DNA]</scope>
    <source>
        <strain evidence="2 3">DSM 25539</strain>
    </source>
</reference>
<dbReference type="PIRSF" id="PIRSF037259">
    <property type="entry name" value="EcsB_ABC"/>
    <property type="match status" value="1"/>
</dbReference>
<dbReference type="AlphaFoldDB" id="A0A3Q8S6J8"/>
<accession>A0A3Q8S6J8</accession>
<protein>
    <submittedName>
        <fullName evidence="2">ABC transporter permease</fullName>
    </submittedName>
</protein>
<evidence type="ECO:0000256" key="1">
    <source>
        <dbReference type="SAM" id="Phobius"/>
    </source>
</evidence>
<gene>
    <name evidence="2" type="ORF">EIM92_21220</name>
</gene>
<name>A0A3Q8S6J8_9BACL</name>
<feature type="transmembrane region" description="Helical" evidence="1">
    <location>
        <begin position="99"/>
        <end position="120"/>
    </location>
</feature>
<dbReference type="KEGG" id="plen:EIM92_21220"/>
<dbReference type="InterPro" id="IPR010288">
    <property type="entry name" value="EcsB_ABC"/>
</dbReference>
<proteinExistence type="predicted"/>
<organism evidence="2 3">
    <name type="scientific">Paenibacillus lentus</name>
    <dbReference type="NCBI Taxonomy" id="1338368"/>
    <lineage>
        <taxon>Bacteria</taxon>
        <taxon>Bacillati</taxon>
        <taxon>Bacillota</taxon>
        <taxon>Bacilli</taxon>
        <taxon>Bacillales</taxon>
        <taxon>Paenibacillaceae</taxon>
        <taxon>Paenibacillus</taxon>
    </lineage>
</organism>